<dbReference type="EMBL" id="JASWJB010000353">
    <property type="protein sequence ID" value="KAK2591219.1"/>
    <property type="molecule type" value="Genomic_DNA"/>
</dbReference>
<dbReference type="InterPro" id="IPR036910">
    <property type="entry name" value="HMG_box_dom_sf"/>
</dbReference>
<dbReference type="Proteomes" id="UP001251528">
    <property type="component" value="Unassembled WGS sequence"/>
</dbReference>
<feature type="compositionally biased region" description="Acidic residues" evidence="4">
    <location>
        <begin position="220"/>
        <end position="242"/>
    </location>
</feature>
<feature type="region of interest" description="Disordered" evidence="4">
    <location>
        <begin position="1"/>
        <end position="25"/>
    </location>
</feature>
<dbReference type="AlphaFoldDB" id="A0AAJ0CDW9"/>
<keyword evidence="2 3" id="KW-0539">Nucleus</keyword>
<evidence type="ECO:0000256" key="2">
    <source>
        <dbReference type="ARBA" id="ARBA00023242"/>
    </source>
</evidence>
<accession>A0AAJ0CDW9</accession>
<feature type="region of interest" description="Disordered" evidence="4">
    <location>
        <begin position="72"/>
        <end position="288"/>
    </location>
</feature>
<keyword evidence="7" id="KW-1185">Reference proteome</keyword>
<dbReference type="Gene3D" id="1.10.30.10">
    <property type="entry name" value="High mobility group box domain"/>
    <property type="match status" value="1"/>
</dbReference>
<protein>
    <recommendedName>
        <fullName evidence="5">HMG box domain-containing protein</fullName>
    </recommendedName>
</protein>
<dbReference type="InterPro" id="IPR056513">
    <property type="entry name" value="INO80F"/>
</dbReference>
<comment type="subcellular location">
    <subcellularLocation>
        <location evidence="1">Nucleus</location>
    </subcellularLocation>
</comment>
<feature type="compositionally biased region" description="Acidic residues" evidence="4">
    <location>
        <begin position="177"/>
        <end position="189"/>
    </location>
</feature>
<evidence type="ECO:0000313" key="6">
    <source>
        <dbReference type="EMBL" id="KAK2591219.1"/>
    </source>
</evidence>
<reference evidence="6" key="1">
    <citation type="submission" date="2023-06" db="EMBL/GenBank/DDBJ databases">
        <title>Conoideocrella luteorostrata (Hypocreales: Clavicipitaceae), a potential biocontrol fungus for elongate hemlock scale in United States Christmas tree production areas.</title>
        <authorList>
            <person name="Barrett H."/>
            <person name="Lovett B."/>
            <person name="Macias A.M."/>
            <person name="Stajich J.E."/>
            <person name="Kasson M.T."/>
        </authorList>
    </citation>
    <scope>NUCLEOTIDE SEQUENCE</scope>
    <source>
        <strain evidence="6">ARSEF 14590</strain>
    </source>
</reference>
<evidence type="ECO:0000256" key="4">
    <source>
        <dbReference type="SAM" id="MobiDB-lite"/>
    </source>
</evidence>
<feature type="compositionally biased region" description="Basic and acidic residues" evidence="4">
    <location>
        <begin position="243"/>
        <end position="256"/>
    </location>
</feature>
<feature type="domain" description="HMG box" evidence="5">
    <location>
        <begin position="152"/>
        <end position="225"/>
    </location>
</feature>
<feature type="DNA-binding region" description="HMG box" evidence="3">
    <location>
        <begin position="152"/>
        <end position="225"/>
    </location>
</feature>
<dbReference type="GO" id="GO:0003677">
    <property type="term" value="F:DNA binding"/>
    <property type="evidence" value="ECO:0007669"/>
    <property type="project" value="UniProtKB-UniRule"/>
</dbReference>
<dbReference type="SUPFAM" id="SSF47095">
    <property type="entry name" value="HMG-box"/>
    <property type="match status" value="1"/>
</dbReference>
<feature type="compositionally biased region" description="Polar residues" evidence="4">
    <location>
        <begin position="118"/>
        <end position="134"/>
    </location>
</feature>
<keyword evidence="3" id="KW-0238">DNA-binding</keyword>
<dbReference type="InterPro" id="IPR009071">
    <property type="entry name" value="HMG_box_dom"/>
</dbReference>
<evidence type="ECO:0000256" key="3">
    <source>
        <dbReference type="PROSITE-ProRule" id="PRU00267"/>
    </source>
</evidence>
<evidence type="ECO:0000256" key="1">
    <source>
        <dbReference type="ARBA" id="ARBA00004123"/>
    </source>
</evidence>
<evidence type="ECO:0000313" key="7">
    <source>
        <dbReference type="Proteomes" id="UP001251528"/>
    </source>
</evidence>
<dbReference type="GO" id="GO:0005634">
    <property type="term" value="C:nucleus"/>
    <property type="evidence" value="ECO:0007669"/>
    <property type="project" value="UniProtKB-SubCell"/>
</dbReference>
<proteinExistence type="predicted"/>
<evidence type="ECO:0000259" key="5">
    <source>
        <dbReference type="PROSITE" id="PS50118"/>
    </source>
</evidence>
<gene>
    <name evidence="6" type="ORF">QQS21_011084</name>
</gene>
<dbReference type="PROSITE" id="PS50118">
    <property type="entry name" value="HMG_BOX_2"/>
    <property type="match status" value="1"/>
</dbReference>
<organism evidence="6 7">
    <name type="scientific">Conoideocrella luteorostrata</name>
    <dbReference type="NCBI Taxonomy" id="1105319"/>
    <lineage>
        <taxon>Eukaryota</taxon>
        <taxon>Fungi</taxon>
        <taxon>Dikarya</taxon>
        <taxon>Ascomycota</taxon>
        <taxon>Pezizomycotina</taxon>
        <taxon>Sordariomycetes</taxon>
        <taxon>Hypocreomycetidae</taxon>
        <taxon>Hypocreales</taxon>
        <taxon>Clavicipitaceae</taxon>
        <taxon>Conoideocrella</taxon>
    </lineage>
</organism>
<dbReference type="Pfam" id="PF24245">
    <property type="entry name" value="INO80F"/>
    <property type="match status" value="1"/>
</dbReference>
<feature type="compositionally biased region" description="Acidic residues" evidence="4">
    <location>
        <begin position="257"/>
        <end position="288"/>
    </location>
</feature>
<feature type="compositionally biased region" description="Basic and acidic residues" evidence="4">
    <location>
        <begin position="190"/>
        <end position="219"/>
    </location>
</feature>
<sequence>MAPKRKFSDIDPDPAVPPSLPPSVEEAYRRKCVQLKNRTNEVEDANDAARLRLARIKRQVEKLRVERAFLLEQLSKRTSANVEDSEGSPSPPPTPKDKPLRIKRGHRKSALMDLDSKATPTSSFKEPASPSESQAKGEGTRGTPINGVRKPSKKPKSAFELYCVDARPALEEKNKDEDGDGDNDADIDDELARSWEDLPAAEREEFHVKFDELTKKADEKENDNDDDEKDKEDKDDDDAADETPEKDGKTRDKPDTQDEDVEMTNYDTEDQDQDQDGETQMDRDGDDD</sequence>
<name>A0AAJ0CDW9_9HYPO</name>
<comment type="caution">
    <text evidence="6">The sequence shown here is derived from an EMBL/GenBank/DDBJ whole genome shotgun (WGS) entry which is preliminary data.</text>
</comment>
<dbReference type="SMART" id="SM00398">
    <property type="entry name" value="HMG"/>
    <property type="match status" value="1"/>
</dbReference>
<dbReference type="CDD" id="cd00084">
    <property type="entry name" value="HMG-box_SF"/>
    <property type="match status" value="1"/>
</dbReference>